<evidence type="ECO:0000313" key="1">
    <source>
        <dbReference type="EMBL" id="MDJ1185007.1"/>
    </source>
</evidence>
<sequence length="218" mass="24438">MTSTAEESFNGIVELAFKSKDDIPIYLDAGLKYLGDDEPNFLRRSLLYTTTTITYYDEIENPAPTWETQYDKFHITIGKQDDVSLYDFHQWMQVTFAPQLAKNAPVIKLRLTLMMEAPPNPNPDLVPDIQAAIEIGFRDRVASRAFLASNEYKSVTSGMAKYVKSFQVYPERSRSTICYDGVASLAGLRGLSSALTIEKLGAINQMEEDITQLIAGKS</sequence>
<name>A0ABT7C0N6_9CYAN</name>
<reference evidence="1 2" key="1">
    <citation type="submission" date="2023-01" db="EMBL/GenBank/DDBJ databases">
        <title>Novel diversity within Roseofilum (Cyanobacteria; Desertifilaceae) from marine benthic mats with descriptions of four novel species.</title>
        <authorList>
            <person name="Wang Y."/>
            <person name="Berthold D.E."/>
            <person name="Hu J."/>
            <person name="Lefler F.W."/>
            <person name="Laughinghouse H.D. IV."/>
        </authorList>
    </citation>
    <scope>NUCLEOTIDE SEQUENCE [LARGE SCALE GENOMIC DNA]</scope>
    <source>
        <strain evidence="1 2">BLCC-M143</strain>
    </source>
</reference>
<dbReference type="RefSeq" id="WP_283759660.1">
    <property type="nucleotide sequence ID" value="NZ_JAQOSQ010000024.1"/>
</dbReference>
<dbReference type="EMBL" id="JAQOSQ010000024">
    <property type="protein sequence ID" value="MDJ1185007.1"/>
    <property type="molecule type" value="Genomic_DNA"/>
</dbReference>
<gene>
    <name evidence="1" type="ORF">PMH09_17615</name>
</gene>
<dbReference type="Proteomes" id="UP001232992">
    <property type="component" value="Unassembled WGS sequence"/>
</dbReference>
<accession>A0ABT7C0N6</accession>
<protein>
    <submittedName>
        <fullName evidence="1">Uncharacterized protein</fullName>
    </submittedName>
</protein>
<comment type="caution">
    <text evidence="1">The sequence shown here is derived from an EMBL/GenBank/DDBJ whole genome shotgun (WGS) entry which is preliminary data.</text>
</comment>
<organism evidence="1 2">
    <name type="scientific">Roseofilum casamattae BLCC-M143</name>
    <dbReference type="NCBI Taxonomy" id="3022442"/>
    <lineage>
        <taxon>Bacteria</taxon>
        <taxon>Bacillati</taxon>
        <taxon>Cyanobacteriota</taxon>
        <taxon>Cyanophyceae</taxon>
        <taxon>Desertifilales</taxon>
        <taxon>Desertifilaceae</taxon>
        <taxon>Roseofilum</taxon>
        <taxon>Roseofilum casamattae</taxon>
    </lineage>
</organism>
<evidence type="ECO:0000313" key="2">
    <source>
        <dbReference type="Proteomes" id="UP001232992"/>
    </source>
</evidence>
<proteinExistence type="predicted"/>
<keyword evidence="2" id="KW-1185">Reference proteome</keyword>